<dbReference type="CDD" id="cd04301">
    <property type="entry name" value="NAT_SF"/>
    <property type="match status" value="1"/>
</dbReference>
<keyword evidence="2" id="KW-0012">Acyltransferase</keyword>
<reference evidence="4 5" key="1">
    <citation type="submission" date="2015-08" db="EMBL/GenBank/DDBJ databases">
        <title>Genomic sequence of Lactobacillus heilongjiangensis DSM 28069, isolated from Chinese traditional pickle.</title>
        <authorList>
            <person name="Jiang X."/>
            <person name="Zheng B."/>
            <person name="Cheng H."/>
        </authorList>
    </citation>
    <scope>NUCLEOTIDE SEQUENCE [LARGE SCALE GENOMIC DNA]</scope>
    <source>
        <strain evidence="4 5">DSM 28069</strain>
    </source>
</reference>
<dbReference type="SUPFAM" id="SSF55729">
    <property type="entry name" value="Acyl-CoA N-acyltransferases (Nat)"/>
    <property type="match status" value="1"/>
</dbReference>
<keyword evidence="1 4" id="KW-0808">Transferase</keyword>
<dbReference type="KEGG" id="lhi:JP39_03975"/>
<dbReference type="PANTHER" id="PTHR43877:SF2">
    <property type="entry name" value="AMINOALKYLPHOSPHONATE N-ACETYLTRANSFERASE-RELATED"/>
    <property type="match status" value="1"/>
</dbReference>
<keyword evidence="5" id="KW-1185">Reference proteome</keyword>
<protein>
    <submittedName>
        <fullName evidence="4">Acetyltransferase</fullName>
    </submittedName>
</protein>
<proteinExistence type="predicted"/>
<dbReference type="InterPro" id="IPR000182">
    <property type="entry name" value="GNAT_dom"/>
</dbReference>
<evidence type="ECO:0000313" key="5">
    <source>
        <dbReference type="Proteomes" id="UP000061546"/>
    </source>
</evidence>
<dbReference type="PANTHER" id="PTHR43877">
    <property type="entry name" value="AMINOALKYLPHOSPHONATE N-ACETYLTRANSFERASE-RELATED-RELATED"/>
    <property type="match status" value="1"/>
</dbReference>
<dbReference type="Pfam" id="PF00583">
    <property type="entry name" value="Acetyltransf_1"/>
    <property type="match status" value="1"/>
</dbReference>
<dbReference type="GO" id="GO:0016747">
    <property type="term" value="F:acyltransferase activity, transferring groups other than amino-acyl groups"/>
    <property type="evidence" value="ECO:0007669"/>
    <property type="project" value="InterPro"/>
</dbReference>
<dbReference type="OrthoDB" id="7205533at2"/>
<dbReference type="InterPro" id="IPR050832">
    <property type="entry name" value="Bact_Acetyltransf"/>
</dbReference>
<evidence type="ECO:0000256" key="2">
    <source>
        <dbReference type="ARBA" id="ARBA00023315"/>
    </source>
</evidence>
<sequence>MATTIKRCTEDDLKTLQKLSAETYTDTFKPYNTPENLKAYIDDAYNLDILRQELTNKNSEFYFLYVDEQLAGYLKVNILDAQSEPMDDSFLEVQRIYIRVPFKRLGLGKMLMKLAIERAQALKKPRVWLGVWENNLSAQKFYQAMGFEHYSSHKFVMGTSTQTDYILKKELEK</sequence>
<dbReference type="PROSITE" id="PS51186">
    <property type="entry name" value="GNAT"/>
    <property type="match status" value="1"/>
</dbReference>
<dbReference type="STRING" id="1074467.JP39_03975"/>
<evidence type="ECO:0000259" key="3">
    <source>
        <dbReference type="PROSITE" id="PS51186"/>
    </source>
</evidence>
<name>A0A0K2LBM9_9LACO</name>
<dbReference type="Proteomes" id="UP000061546">
    <property type="component" value="Chromosome"/>
</dbReference>
<dbReference type="EMBL" id="CP012559">
    <property type="protein sequence ID" value="ALB28583.1"/>
    <property type="molecule type" value="Genomic_DNA"/>
</dbReference>
<accession>A0A0K2LBM9</accession>
<dbReference type="AlphaFoldDB" id="A0A0K2LBM9"/>
<evidence type="ECO:0000256" key="1">
    <source>
        <dbReference type="ARBA" id="ARBA00022679"/>
    </source>
</evidence>
<dbReference type="Gene3D" id="3.40.630.30">
    <property type="match status" value="1"/>
</dbReference>
<dbReference type="InterPro" id="IPR016181">
    <property type="entry name" value="Acyl_CoA_acyltransferase"/>
</dbReference>
<feature type="domain" description="N-acetyltransferase" evidence="3">
    <location>
        <begin position="3"/>
        <end position="172"/>
    </location>
</feature>
<organism evidence="4 5">
    <name type="scientific">Companilactobacillus heilongjiangensis</name>
    <dbReference type="NCBI Taxonomy" id="1074467"/>
    <lineage>
        <taxon>Bacteria</taxon>
        <taxon>Bacillati</taxon>
        <taxon>Bacillota</taxon>
        <taxon>Bacilli</taxon>
        <taxon>Lactobacillales</taxon>
        <taxon>Lactobacillaceae</taxon>
        <taxon>Companilactobacillus</taxon>
    </lineage>
</organism>
<dbReference type="RefSeq" id="WP_041500710.1">
    <property type="nucleotide sequence ID" value="NZ_BJDV01000012.1"/>
</dbReference>
<gene>
    <name evidence="4" type="ORF">JP39_03975</name>
</gene>
<evidence type="ECO:0000313" key="4">
    <source>
        <dbReference type="EMBL" id="ALB28583.1"/>
    </source>
</evidence>